<dbReference type="InterPro" id="IPR007221">
    <property type="entry name" value="MreC"/>
</dbReference>
<feature type="domain" description="Rod shape-determining protein MreC beta-barrel core" evidence="7">
    <location>
        <begin position="122"/>
        <end position="276"/>
    </location>
</feature>
<feature type="coiled-coil region" evidence="6">
    <location>
        <begin position="69"/>
        <end position="96"/>
    </location>
</feature>
<accession>A0A8H2QX84</accession>
<dbReference type="Gene3D" id="2.40.10.340">
    <property type="entry name" value="Rod shape-determining protein MreC, domain 1"/>
    <property type="match status" value="1"/>
</dbReference>
<keyword evidence="3 5" id="KW-0133">Cell shape</keyword>
<dbReference type="AlphaFoldDB" id="A0A8H2QX84"/>
<protein>
    <recommendedName>
        <fullName evidence="2 5">Cell shape-determining protein MreC</fullName>
    </recommendedName>
    <alternativeName>
        <fullName evidence="4 5">Cell shape protein MreC</fullName>
    </alternativeName>
</protein>
<dbReference type="PANTHER" id="PTHR34138">
    <property type="entry name" value="CELL SHAPE-DETERMINING PROTEIN MREC"/>
    <property type="match status" value="1"/>
</dbReference>
<name>A0A8H2QX84_9FIRM</name>
<organism evidence="8 9">
    <name type="scientific">Urinicoccus massiliensis</name>
    <dbReference type="NCBI Taxonomy" id="1723382"/>
    <lineage>
        <taxon>Bacteria</taxon>
        <taxon>Bacillati</taxon>
        <taxon>Bacillota</taxon>
        <taxon>Tissierellia</taxon>
        <taxon>Tissierellales</taxon>
        <taxon>Peptoniphilaceae</taxon>
        <taxon>Urinicoccus</taxon>
    </lineage>
</organism>
<evidence type="ECO:0000313" key="9">
    <source>
        <dbReference type="Proteomes" id="UP000377798"/>
    </source>
</evidence>
<keyword evidence="6" id="KW-0175">Coiled coil</keyword>
<reference evidence="8 9" key="1">
    <citation type="submission" date="2019-02" db="EMBL/GenBank/DDBJ databases">
        <authorList>
            <consortium name="Pathogen Informatics"/>
        </authorList>
    </citation>
    <scope>NUCLEOTIDE SEQUENCE [LARGE SCALE GENOMIC DNA]</scope>
    <source>
        <strain evidence="8 9">3012STDY7089603</strain>
    </source>
</reference>
<evidence type="ECO:0000256" key="2">
    <source>
        <dbReference type="ARBA" id="ARBA00013855"/>
    </source>
</evidence>
<comment type="function">
    <text evidence="5">Involved in formation and maintenance of cell shape.</text>
</comment>
<dbReference type="InterPro" id="IPR042175">
    <property type="entry name" value="Cell/Rod_MreC_2"/>
</dbReference>
<evidence type="ECO:0000256" key="3">
    <source>
        <dbReference type="ARBA" id="ARBA00022960"/>
    </source>
</evidence>
<proteinExistence type="inferred from homology"/>
<dbReference type="Pfam" id="PF04085">
    <property type="entry name" value="MreC"/>
    <property type="match status" value="1"/>
</dbReference>
<keyword evidence="9" id="KW-1185">Reference proteome</keyword>
<dbReference type="Gene3D" id="2.40.10.350">
    <property type="entry name" value="Rod shape-determining protein MreC, domain 2"/>
    <property type="match status" value="1"/>
</dbReference>
<dbReference type="InterPro" id="IPR042177">
    <property type="entry name" value="Cell/Rod_1"/>
</dbReference>
<evidence type="ECO:0000259" key="7">
    <source>
        <dbReference type="Pfam" id="PF04085"/>
    </source>
</evidence>
<comment type="caution">
    <text evidence="8">The sequence shown here is derived from an EMBL/GenBank/DDBJ whole genome shotgun (WGS) entry which is preliminary data.</text>
</comment>
<gene>
    <name evidence="8" type="ORF">NCTC13150_00311</name>
</gene>
<dbReference type="EMBL" id="CAACYI010000001">
    <property type="protein sequence ID" value="VFB15807.1"/>
    <property type="molecule type" value="Genomic_DNA"/>
</dbReference>
<dbReference type="PANTHER" id="PTHR34138:SF1">
    <property type="entry name" value="CELL SHAPE-DETERMINING PROTEIN MREC"/>
    <property type="match status" value="1"/>
</dbReference>
<dbReference type="GO" id="GO:0008360">
    <property type="term" value="P:regulation of cell shape"/>
    <property type="evidence" value="ECO:0007669"/>
    <property type="project" value="UniProtKB-KW"/>
</dbReference>
<evidence type="ECO:0000256" key="4">
    <source>
        <dbReference type="ARBA" id="ARBA00032089"/>
    </source>
</evidence>
<evidence type="ECO:0000256" key="5">
    <source>
        <dbReference type="PIRNR" id="PIRNR038471"/>
    </source>
</evidence>
<dbReference type="RefSeq" id="WP_034438889.1">
    <property type="nucleotide sequence ID" value="NZ_CAACYI010000001.1"/>
</dbReference>
<comment type="similarity">
    <text evidence="1 5">Belongs to the MreC family.</text>
</comment>
<dbReference type="PIRSF" id="PIRSF038471">
    <property type="entry name" value="MreC"/>
    <property type="match status" value="1"/>
</dbReference>
<dbReference type="GO" id="GO:0005886">
    <property type="term" value="C:plasma membrane"/>
    <property type="evidence" value="ECO:0007669"/>
    <property type="project" value="TreeGrafter"/>
</dbReference>
<dbReference type="Proteomes" id="UP000377798">
    <property type="component" value="Unassembled WGS sequence"/>
</dbReference>
<evidence type="ECO:0000256" key="6">
    <source>
        <dbReference type="SAM" id="Coils"/>
    </source>
</evidence>
<evidence type="ECO:0000256" key="1">
    <source>
        <dbReference type="ARBA" id="ARBA00009369"/>
    </source>
</evidence>
<evidence type="ECO:0000313" key="8">
    <source>
        <dbReference type="EMBL" id="VFB15807.1"/>
    </source>
</evidence>
<sequence length="278" mass="30539">MDKLKKYRQRAILLGISAVLIFLLGFTNTGRLSLHVLDRFLLDVTQPVQTGLASLGQGLGQGATSLVHLPKLYRENKALEKEVAALADENRKLNQIIGQTDYLRAASELKKSTDYKLVEARVIGKDPSNYFSNFEINRGKKDGVKKDATVLLGVDDPQGIIAQGLVGRVVDVGDNWAKVTAIINENQSVAFKNIRNQEGGILAGKSGDLLWGYSYDDAADIVPGDRLISSGVGDLYKGDVYLGTVDKVKRDEEKMIQEISLKPAVNFKKIYQVFVVVD</sequence>
<dbReference type="InterPro" id="IPR055342">
    <property type="entry name" value="MreC_beta-barrel_core"/>
</dbReference>